<feature type="chain" id="PRO_5047222947" evidence="1">
    <location>
        <begin position="29"/>
        <end position="527"/>
    </location>
</feature>
<dbReference type="SUPFAM" id="SSF56024">
    <property type="entry name" value="Phospholipase D/nuclease"/>
    <property type="match status" value="2"/>
</dbReference>
<feature type="domain" description="PLD phosphodiesterase" evidence="2">
    <location>
        <begin position="412"/>
        <end position="439"/>
    </location>
</feature>
<dbReference type="InterPro" id="IPR001736">
    <property type="entry name" value="PLipase_D/transphosphatidylase"/>
</dbReference>
<dbReference type="CDD" id="cd09113">
    <property type="entry name" value="PLDc_ymdC_like_2"/>
    <property type="match status" value="1"/>
</dbReference>
<reference evidence="3 4" key="1">
    <citation type="submission" date="2024-06" db="EMBL/GenBank/DDBJ databases">
        <authorList>
            <person name="Woo H."/>
        </authorList>
    </citation>
    <scope>NUCLEOTIDE SEQUENCE [LARGE SCALE GENOMIC DNA]</scope>
    <source>
        <strain evidence="3 4">Si-c</strain>
    </source>
</reference>
<evidence type="ECO:0000313" key="4">
    <source>
        <dbReference type="Proteomes" id="UP001556220"/>
    </source>
</evidence>
<dbReference type="Proteomes" id="UP001556220">
    <property type="component" value="Unassembled WGS sequence"/>
</dbReference>
<comment type="caution">
    <text evidence="3">The sequence shown here is derived from an EMBL/GenBank/DDBJ whole genome shotgun (WGS) entry which is preliminary data.</text>
</comment>
<sequence>MNVWLRRTNACAALALLGLMLSGCSALRTDFVKRPSHALPPTTSTPSARYVHAAADQHPQQSGFRLMTDGTNALMSRVALIDEAKHAVDLQYYIFKNDATGRLVAQHLLAAADRGVRVRLLIDDINVSHEVGMLDALNASPNFKVRLFNPFHTRKPSLLSKTVQLLFSPSRLNHRMHNKSFIVDNNVAIVGGRNIGDDYFSVDRTTDFRDLDLIAIGPVVKEASHAFDAYWNCPAAYPVTAFRGKRADHYDLAQLRANLGRDARHFAQTDYAQAATQDYPDGPSGDRHGAWFWGPARLVADQPAKIEPHQDNPALRIAPQIRAMTDQAQHELLLISPYFVPSKQDVRYLVGLVARGVTVKVLTNSLASTDEPAVHAGYSRHRRALLEGGVQLWELRPAVGAPQPATAKGTSSGVSLHAKAIVVDRQQTFIGSMNMDQRSKLLNTEMGIIVDSPALAAAVKQFFDNATRPANAYRVILVARGLPHAGRMRWLTSDDGKPVSYDRDPGVSMMRRLEVWTLRLLPIEGML</sequence>
<feature type="signal peptide" evidence="1">
    <location>
        <begin position="1"/>
        <end position="28"/>
    </location>
</feature>
<evidence type="ECO:0000256" key="1">
    <source>
        <dbReference type="SAM" id="SignalP"/>
    </source>
</evidence>
<dbReference type="CDD" id="cd09111">
    <property type="entry name" value="PLDc_ymdC_like_1"/>
    <property type="match status" value="1"/>
</dbReference>
<evidence type="ECO:0000259" key="2">
    <source>
        <dbReference type="PROSITE" id="PS50035"/>
    </source>
</evidence>
<dbReference type="RefSeq" id="WP_367854969.1">
    <property type="nucleotide sequence ID" value="NZ_JBFOHK010000004.1"/>
</dbReference>
<dbReference type="PROSITE" id="PS51257">
    <property type="entry name" value="PROKAR_LIPOPROTEIN"/>
    <property type="match status" value="1"/>
</dbReference>
<organism evidence="3 4">
    <name type="scientific">Rhodanobacter lycopersici</name>
    <dbReference type="NCBI Taxonomy" id="3162487"/>
    <lineage>
        <taxon>Bacteria</taxon>
        <taxon>Pseudomonadati</taxon>
        <taxon>Pseudomonadota</taxon>
        <taxon>Gammaproteobacteria</taxon>
        <taxon>Lysobacterales</taxon>
        <taxon>Rhodanobacteraceae</taxon>
        <taxon>Rhodanobacter</taxon>
    </lineage>
</organism>
<name>A0ABV3QGV0_9GAMM</name>
<feature type="domain" description="PLD phosphodiesterase" evidence="2">
    <location>
        <begin position="172"/>
        <end position="199"/>
    </location>
</feature>
<dbReference type="Gene3D" id="3.30.870.10">
    <property type="entry name" value="Endonuclease Chain A"/>
    <property type="match status" value="2"/>
</dbReference>
<dbReference type="PANTHER" id="PTHR21248">
    <property type="entry name" value="CARDIOLIPIN SYNTHASE"/>
    <property type="match status" value="1"/>
</dbReference>
<dbReference type="PANTHER" id="PTHR21248:SF12">
    <property type="entry name" value="CARDIOLIPIN SYNTHASE C"/>
    <property type="match status" value="1"/>
</dbReference>
<dbReference type="SMART" id="SM00155">
    <property type="entry name" value="PLDc"/>
    <property type="match status" value="2"/>
</dbReference>
<dbReference type="InterPro" id="IPR025202">
    <property type="entry name" value="PLD-like_dom"/>
</dbReference>
<accession>A0ABV3QGV0</accession>
<evidence type="ECO:0000313" key="3">
    <source>
        <dbReference type="EMBL" id="MEW9572904.1"/>
    </source>
</evidence>
<dbReference type="EMBL" id="JBFOHK010000004">
    <property type="protein sequence ID" value="MEW9572904.1"/>
    <property type="molecule type" value="Genomic_DNA"/>
</dbReference>
<keyword evidence="4" id="KW-1185">Reference proteome</keyword>
<dbReference type="PROSITE" id="PS50035">
    <property type="entry name" value="PLD"/>
    <property type="match status" value="2"/>
</dbReference>
<gene>
    <name evidence="3" type="ORF">ABQJ54_14195</name>
</gene>
<proteinExistence type="predicted"/>
<protein>
    <submittedName>
        <fullName evidence="3">Phospholipase D family protein</fullName>
    </submittedName>
</protein>
<dbReference type="Pfam" id="PF13091">
    <property type="entry name" value="PLDc_2"/>
    <property type="match status" value="2"/>
</dbReference>
<keyword evidence="1" id="KW-0732">Signal</keyword>